<dbReference type="Proteomes" id="UP001556367">
    <property type="component" value="Unassembled WGS sequence"/>
</dbReference>
<evidence type="ECO:0008006" key="3">
    <source>
        <dbReference type="Google" id="ProtNLM"/>
    </source>
</evidence>
<evidence type="ECO:0000313" key="1">
    <source>
        <dbReference type="EMBL" id="KAL0947605.1"/>
    </source>
</evidence>
<keyword evidence="2" id="KW-1185">Reference proteome</keyword>
<sequence>MCIANLLERCGLVLNSDASVDSVELVTPPRLSISIKDVAMGFRASVHPIAVKRLKCSFRCSGPMLRDDTREIAVFLAAVSRVEEIIFDCTPMAILRNFLPFTEIPNEVQAFHRASIAALHLAASRGCTSFVVRGPPYCIDDVGLSQRYKALAASYTSPLTKMKSAIGIHTPNLLSDHDIFPDPCSLLVRWIQAMRPNRLSKLSLDDITIRNDEWSEALSSLKFPRLTYLSITSCHISLQIVVSFLIRHPSVKTLHLGDASTGSALEEGRVAGSTFLPLRRSRLVSLHAPAVTVRDLLLRWPNLFRQLSQIHLIADIGQASEIDPIMGLLTPVLTGKAAKVVSLSLSPRSRDWLGTYVYTPDPTIRTTIAHIEIAARWLSLGPTRDRFPEWISQFTSLTSIDILGPSLWSRCSKQKTRLAAAIHNRCKLVRTINIGGVEADKDGAGSCFCPECVGP</sequence>
<dbReference type="EMBL" id="JASNQZ010000015">
    <property type="protein sequence ID" value="KAL0947605.1"/>
    <property type="molecule type" value="Genomic_DNA"/>
</dbReference>
<dbReference type="InterPro" id="IPR032675">
    <property type="entry name" value="LRR_dom_sf"/>
</dbReference>
<gene>
    <name evidence="1" type="ORF">HGRIS_013694</name>
</gene>
<name>A0ABR3IWC4_9AGAR</name>
<protein>
    <recommendedName>
        <fullName evidence="3">F-box domain-containing protein</fullName>
    </recommendedName>
</protein>
<comment type="caution">
    <text evidence="1">The sequence shown here is derived from an EMBL/GenBank/DDBJ whole genome shotgun (WGS) entry which is preliminary data.</text>
</comment>
<dbReference type="SUPFAM" id="SSF52047">
    <property type="entry name" value="RNI-like"/>
    <property type="match status" value="1"/>
</dbReference>
<reference evidence="2" key="1">
    <citation type="submission" date="2024-06" db="EMBL/GenBank/DDBJ databases">
        <title>Multi-omics analyses provide insights into the biosynthesis of the anticancer antibiotic pleurotin in Hohenbuehelia grisea.</title>
        <authorList>
            <person name="Weaver J.A."/>
            <person name="Alberti F."/>
        </authorList>
    </citation>
    <scope>NUCLEOTIDE SEQUENCE [LARGE SCALE GENOMIC DNA]</scope>
    <source>
        <strain evidence="2">T-177</strain>
    </source>
</reference>
<organism evidence="1 2">
    <name type="scientific">Hohenbuehelia grisea</name>
    <dbReference type="NCBI Taxonomy" id="104357"/>
    <lineage>
        <taxon>Eukaryota</taxon>
        <taxon>Fungi</taxon>
        <taxon>Dikarya</taxon>
        <taxon>Basidiomycota</taxon>
        <taxon>Agaricomycotina</taxon>
        <taxon>Agaricomycetes</taxon>
        <taxon>Agaricomycetidae</taxon>
        <taxon>Agaricales</taxon>
        <taxon>Pleurotineae</taxon>
        <taxon>Pleurotaceae</taxon>
        <taxon>Hohenbuehelia</taxon>
    </lineage>
</organism>
<accession>A0ABR3IWC4</accession>
<proteinExistence type="predicted"/>
<evidence type="ECO:0000313" key="2">
    <source>
        <dbReference type="Proteomes" id="UP001556367"/>
    </source>
</evidence>
<dbReference type="Gene3D" id="3.80.10.10">
    <property type="entry name" value="Ribonuclease Inhibitor"/>
    <property type="match status" value="1"/>
</dbReference>